<organism evidence="1 2">
    <name type="scientific">Alkalibacter rhizosphaerae</name>
    <dbReference type="NCBI Taxonomy" id="2815577"/>
    <lineage>
        <taxon>Bacteria</taxon>
        <taxon>Bacillati</taxon>
        <taxon>Bacillota</taxon>
        <taxon>Clostridia</taxon>
        <taxon>Eubacteriales</taxon>
        <taxon>Eubacteriaceae</taxon>
        <taxon>Alkalibacter</taxon>
    </lineage>
</organism>
<dbReference type="EMBL" id="CP071444">
    <property type="protein sequence ID" value="QSX08382.1"/>
    <property type="molecule type" value="Genomic_DNA"/>
</dbReference>
<evidence type="ECO:0000313" key="2">
    <source>
        <dbReference type="Proteomes" id="UP000663499"/>
    </source>
</evidence>
<proteinExistence type="predicted"/>
<reference evidence="1" key="1">
    <citation type="submission" date="2021-03" db="EMBL/GenBank/DDBJ databases">
        <title>Alkalibacter marinus sp. nov., isolated from tidal flat sediment.</title>
        <authorList>
            <person name="Namirimu T."/>
            <person name="Yang J.-A."/>
            <person name="Yang S.-H."/>
            <person name="Kim Y.-J."/>
            <person name="Kwon K.K."/>
        </authorList>
    </citation>
    <scope>NUCLEOTIDE SEQUENCE</scope>
    <source>
        <strain evidence="1">ES005</strain>
    </source>
</reference>
<dbReference type="Proteomes" id="UP000663499">
    <property type="component" value="Chromosome"/>
</dbReference>
<accession>A0A974XEI1</accession>
<name>A0A974XEI1_9FIRM</name>
<dbReference type="AlphaFoldDB" id="A0A974XEI1"/>
<protein>
    <submittedName>
        <fullName evidence="1">Uncharacterized protein</fullName>
    </submittedName>
</protein>
<dbReference type="RefSeq" id="WP_207299724.1">
    <property type="nucleotide sequence ID" value="NZ_CP071444.1"/>
</dbReference>
<sequence length="208" mass="24398">MDTLKLTEQIKTAPVEKVFGASRLEDLDWVWLHRDLFADVVYLADENMEDEDVEIFLRMISDEDFLELLEPRMEEHGFLAISAERFRKLDPTQKTFDGNTLLYVSRRFLMKKMIGFTNTYDWVLKAMALDLHSFSDNALTEVYKEYFEENGRILEQIAVTGEFEQQGYTWVLEADTDTMVSSYEGKVFSKWSSREAINTFDYKVRGGK</sequence>
<gene>
    <name evidence="1" type="ORF">J0B03_11415</name>
</gene>
<keyword evidence="2" id="KW-1185">Reference proteome</keyword>
<dbReference type="KEGG" id="alka:J0B03_11415"/>
<evidence type="ECO:0000313" key="1">
    <source>
        <dbReference type="EMBL" id="QSX08382.1"/>
    </source>
</evidence>